<dbReference type="GO" id="GO:0004656">
    <property type="term" value="F:procollagen-proline 4-dioxygenase activity"/>
    <property type="evidence" value="ECO:0007669"/>
    <property type="project" value="TreeGrafter"/>
</dbReference>
<reference evidence="8 9" key="1">
    <citation type="journal article" date="2023" name="IMA Fungus">
        <title>Comparative genomic study of the Penicillium genus elucidates a diverse pangenome and 15 lateral gene transfer events.</title>
        <authorList>
            <person name="Petersen C."/>
            <person name="Sorensen T."/>
            <person name="Nielsen M.R."/>
            <person name="Sondergaard T.E."/>
            <person name="Sorensen J.L."/>
            <person name="Fitzpatrick D.A."/>
            <person name="Frisvad J.C."/>
            <person name="Nielsen K.L."/>
        </authorList>
    </citation>
    <scope>NUCLEOTIDE SEQUENCE [LARGE SCALE GENOMIC DNA]</scope>
    <source>
        <strain evidence="8 9">IBT 35679</strain>
    </source>
</reference>
<keyword evidence="6" id="KW-1133">Transmembrane helix</keyword>
<organism evidence="8 9">
    <name type="scientific">Penicillium frequentans</name>
    <dbReference type="NCBI Taxonomy" id="3151616"/>
    <lineage>
        <taxon>Eukaryota</taxon>
        <taxon>Fungi</taxon>
        <taxon>Dikarya</taxon>
        <taxon>Ascomycota</taxon>
        <taxon>Pezizomycotina</taxon>
        <taxon>Eurotiomycetes</taxon>
        <taxon>Eurotiomycetidae</taxon>
        <taxon>Eurotiales</taxon>
        <taxon>Aspergillaceae</taxon>
        <taxon>Penicillium</taxon>
    </lineage>
</organism>
<comment type="cofactor">
    <cofactor evidence="1">
        <name>L-ascorbate</name>
        <dbReference type="ChEBI" id="CHEBI:38290"/>
    </cofactor>
</comment>
<evidence type="ECO:0000256" key="3">
    <source>
        <dbReference type="ARBA" id="ARBA00022964"/>
    </source>
</evidence>
<proteinExistence type="predicted"/>
<sequence length="252" mass="28831">MTKPLNSLRTGQVYWSISPSWWFCAGILVSFASLLIPHLFGLEGVPRRYFGQPSSASPYEVQVFSQDPLILYIRDFLNSEEIAHIVHLAEGNYEVSRVWPDEIGYIDTSIRVSESATVERTDILRKIENRARRIMGWRNNSTGIQPIKVQRYKPNGFYTFHYDWDGTSDEGNRMTTFMSIGAPGVAPTFPRLKPPSDERWCDVIECEEQGDLDWYPGVTFRPIAGSAIFWENFYPNGTPHYNTRHAGLPVVS</sequence>
<dbReference type="Gene3D" id="2.60.120.620">
    <property type="entry name" value="q2cbj1_9rhob like domain"/>
    <property type="match status" value="1"/>
</dbReference>
<dbReference type="EMBL" id="JAQIZZ010000002">
    <property type="protein sequence ID" value="KAJ5552080.1"/>
    <property type="molecule type" value="Genomic_DNA"/>
</dbReference>
<feature type="non-terminal residue" evidence="8">
    <location>
        <position position="252"/>
    </location>
</feature>
<evidence type="ECO:0000313" key="8">
    <source>
        <dbReference type="EMBL" id="KAJ5552080.1"/>
    </source>
</evidence>
<dbReference type="PANTHER" id="PTHR10869">
    <property type="entry name" value="PROLYL 4-HYDROXYLASE ALPHA SUBUNIT"/>
    <property type="match status" value="1"/>
</dbReference>
<keyword evidence="6" id="KW-0812">Transmembrane</keyword>
<keyword evidence="6" id="KW-0472">Membrane</keyword>
<dbReference type="SMART" id="SM00702">
    <property type="entry name" value="P4Hc"/>
    <property type="match status" value="1"/>
</dbReference>
<dbReference type="InterPro" id="IPR006620">
    <property type="entry name" value="Pro_4_hyd_alph"/>
</dbReference>
<dbReference type="GO" id="GO:0005506">
    <property type="term" value="F:iron ion binding"/>
    <property type="evidence" value="ECO:0007669"/>
    <property type="project" value="InterPro"/>
</dbReference>
<dbReference type="GO" id="GO:0005783">
    <property type="term" value="C:endoplasmic reticulum"/>
    <property type="evidence" value="ECO:0007669"/>
    <property type="project" value="TreeGrafter"/>
</dbReference>
<dbReference type="AlphaFoldDB" id="A0AAD6D480"/>
<evidence type="ECO:0000256" key="5">
    <source>
        <dbReference type="ARBA" id="ARBA00023004"/>
    </source>
</evidence>
<comment type="caution">
    <text evidence="8">The sequence shown here is derived from an EMBL/GenBank/DDBJ whole genome shotgun (WGS) entry which is preliminary data.</text>
</comment>
<gene>
    <name evidence="8" type="ORF">N7494_001458</name>
</gene>
<evidence type="ECO:0000256" key="2">
    <source>
        <dbReference type="ARBA" id="ARBA00022723"/>
    </source>
</evidence>
<protein>
    <recommendedName>
        <fullName evidence="7">Prolyl 4-hydroxylase alpha subunit domain-containing protein</fullName>
    </recommendedName>
</protein>
<feature type="domain" description="Prolyl 4-hydroxylase alpha subunit" evidence="7">
    <location>
        <begin position="68"/>
        <end position="252"/>
    </location>
</feature>
<evidence type="ECO:0000256" key="4">
    <source>
        <dbReference type="ARBA" id="ARBA00023002"/>
    </source>
</evidence>
<keyword evidence="3" id="KW-0223">Dioxygenase</keyword>
<evidence type="ECO:0000256" key="6">
    <source>
        <dbReference type="SAM" id="Phobius"/>
    </source>
</evidence>
<keyword evidence="2" id="KW-0479">Metal-binding</keyword>
<evidence type="ECO:0000259" key="7">
    <source>
        <dbReference type="SMART" id="SM00702"/>
    </source>
</evidence>
<dbReference type="InterPro" id="IPR045054">
    <property type="entry name" value="P4HA-like"/>
</dbReference>
<keyword evidence="5" id="KW-0408">Iron</keyword>
<feature type="transmembrane region" description="Helical" evidence="6">
    <location>
        <begin position="20"/>
        <end position="40"/>
    </location>
</feature>
<accession>A0AAD6D480</accession>
<keyword evidence="9" id="KW-1185">Reference proteome</keyword>
<name>A0AAD6D480_9EURO</name>
<dbReference type="GO" id="GO:0031418">
    <property type="term" value="F:L-ascorbic acid binding"/>
    <property type="evidence" value="ECO:0007669"/>
    <property type="project" value="InterPro"/>
</dbReference>
<keyword evidence="4" id="KW-0560">Oxidoreductase</keyword>
<evidence type="ECO:0000256" key="1">
    <source>
        <dbReference type="ARBA" id="ARBA00001961"/>
    </source>
</evidence>
<dbReference type="Proteomes" id="UP001220324">
    <property type="component" value="Unassembled WGS sequence"/>
</dbReference>
<dbReference type="PANTHER" id="PTHR10869:SF246">
    <property type="entry name" value="TRANSMEMBRANE PROLYL 4-HYDROXYLASE"/>
    <property type="match status" value="1"/>
</dbReference>
<evidence type="ECO:0000313" key="9">
    <source>
        <dbReference type="Proteomes" id="UP001220324"/>
    </source>
</evidence>